<dbReference type="GO" id="GO:0004143">
    <property type="term" value="F:ATP-dependent diacylglycerol kinase activity"/>
    <property type="evidence" value="ECO:0007669"/>
    <property type="project" value="InterPro"/>
</dbReference>
<feature type="transmembrane region" description="Helical" evidence="1">
    <location>
        <begin position="45"/>
        <end position="62"/>
    </location>
</feature>
<name>A0A497XM91_9AQUI</name>
<dbReference type="AlphaFoldDB" id="A0A497XM91"/>
<keyword evidence="3" id="KW-1185">Reference proteome</keyword>
<keyword evidence="1" id="KW-0472">Membrane</keyword>
<keyword evidence="1" id="KW-0812">Transmembrane</keyword>
<dbReference type="PANTHER" id="PTHR31303:SF1">
    <property type="entry name" value="CTP-DEPENDENT DIACYLGLYCEROL KINASE 1"/>
    <property type="match status" value="1"/>
</dbReference>
<evidence type="ECO:0000313" key="3">
    <source>
        <dbReference type="Proteomes" id="UP000267841"/>
    </source>
</evidence>
<evidence type="ECO:0000313" key="2">
    <source>
        <dbReference type="EMBL" id="RLJ69918.1"/>
    </source>
</evidence>
<dbReference type="PANTHER" id="PTHR31303">
    <property type="entry name" value="CTP-DEPENDENT DIACYLGLYCEROL KINASE 1"/>
    <property type="match status" value="1"/>
</dbReference>
<organism evidence="2 3">
    <name type="scientific">Hydrogenivirga caldilitoris</name>
    <dbReference type="NCBI Taxonomy" id="246264"/>
    <lineage>
        <taxon>Bacteria</taxon>
        <taxon>Pseudomonadati</taxon>
        <taxon>Aquificota</taxon>
        <taxon>Aquificia</taxon>
        <taxon>Aquificales</taxon>
        <taxon>Aquificaceae</taxon>
        <taxon>Hydrogenivirga</taxon>
    </lineage>
</organism>
<dbReference type="OrthoDB" id="14973at2"/>
<comment type="caution">
    <text evidence="2">The sequence shown here is derived from an EMBL/GenBank/DDBJ whole genome shotgun (WGS) entry which is preliminary data.</text>
</comment>
<evidence type="ECO:0000256" key="1">
    <source>
        <dbReference type="SAM" id="Phobius"/>
    </source>
</evidence>
<dbReference type="RefSeq" id="WP_121008879.1">
    <property type="nucleotide sequence ID" value="NZ_RCCJ01000001.1"/>
</dbReference>
<keyword evidence="2" id="KW-0418">Kinase</keyword>
<dbReference type="InterPro" id="IPR037997">
    <property type="entry name" value="Dgk1-like"/>
</dbReference>
<gene>
    <name evidence="2" type="ORF">BCF55_0177</name>
</gene>
<dbReference type="EMBL" id="RCCJ01000001">
    <property type="protein sequence ID" value="RLJ69918.1"/>
    <property type="molecule type" value="Genomic_DNA"/>
</dbReference>
<reference evidence="2 3" key="1">
    <citation type="submission" date="2018-10" db="EMBL/GenBank/DDBJ databases">
        <title>Genomic Encyclopedia of Archaeal and Bacterial Type Strains, Phase II (KMG-II): from individual species to whole genera.</title>
        <authorList>
            <person name="Goeker M."/>
        </authorList>
    </citation>
    <scope>NUCLEOTIDE SEQUENCE [LARGE SCALE GENOMIC DNA]</scope>
    <source>
        <strain evidence="2 3">DSM 16510</strain>
    </source>
</reference>
<proteinExistence type="predicted"/>
<accession>A0A497XM91</accession>
<dbReference type="Proteomes" id="UP000267841">
    <property type="component" value="Unassembled WGS sequence"/>
</dbReference>
<sequence length="198" mass="22816">MFTQESERYSDRDELSLEIKRQVFHLFLILLWCVPINHFPYQLTLLIFSTVIAVNLLVVYRYEPLIGLFHRFIVELEREKNLSRPGIQALYANLGIFLSYILFGKLSLLGVVILAVGDSFSTLIGKVFGRHELFFNPEKTWEGTLSFFLSVYIVLLLWVGFEKALLLSCIASIVEAMRLKVDDNFLVPVIVTSLAYLM</sequence>
<feature type="transmembrane region" description="Helical" evidence="1">
    <location>
        <begin position="141"/>
        <end position="161"/>
    </location>
</feature>
<keyword evidence="2" id="KW-0808">Transferase</keyword>
<keyword evidence="1" id="KW-1133">Transmembrane helix</keyword>
<protein>
    <submittedName>
        <fullName evidence="2">Dolichol kinase</fullName>
    </submittedName>
</protein>